<evidence type="ECO:0000256" key="1">
    <source>
        <dbReference type="SAM" id="Phobius"/>
    </source>
</evidence>
<accession>A0A8D8URL7</accession>
<keyword evidence="1" id="KW-1133">Transmembrane helix</keyword>
<reference evidence="2" key="1">
    <citation type="submission" date="2021-05" db="EMBL/GenBank/DDBJ databases">
        <authorList>
            <person name="Alioto T."/>
            <person name="Alioto T."/>
            <person name="Gomez Garrido J."/>
        </authorList>
    </citation>
    <scope>NUCLEOTIDE SEQUENCE</scope>
</reference>
<feature type="transmembrane region" description="Helical" evidence="1">
    <location>
        <begin position="26"/>
        <end position="44"/>
    </location>
</feature>
<proteinExistence type="predicted"/>
<protein>
    <submittedName>
        <fullName evidence="2">Uncharacterized protein</fullName>
    </submittedName>
</protein>
<keyword evidence="1" id="KW-0812">Transmembrane</keyword>
<evidence type="ECO:0000313" key="2">
    <source>
        <dbReference type="EMBL" id="CAG6710589.1"/>
    </source>
</evidence>
<organism evidence="2">
    <name type="scientific">Cacopsylla melanoneura</name>
    <dbReference type="NCBI Taxonomy" id="428564"/>
    <lineage>
        <taxon>Eukaryota</taxon>
        <taxon>Metazoa</taxon>
        <taxon>Ecdysozoa</taxon>
        <taxon>Arthropoda</taxon>
        <taxon>Hexapoda</taxon>
        <taxon>Insecta</taxon>
        <taxon>Pterygota</taxon>
        <taxon>Neoptera</taxon>
        <taxon>Paraneoptera</taxon>
        <taxon>Hemiptera</taxon>
        <taxon>Sternorrhyncha</taxon>
        <taxon>Psylloidea</taxon>
        <taxon>Psyllidae</taxon>
        <taxon>Psyllinae</taxon>
        <taxon>Cacopsylla</taxon>
    </lineage>
</organism>
<dbReference type="AlphaFoldDB" id="A0A8D8URL7"/>
<name>A0A8D8URL7_9HEMI</name>
<keyword evidence="1" id="KW-0472">Membrane</keyword>
<sequence length="147" mass="17784">MKNELPMGRKLHQEVVVYLCFCKQKCFLCPEFICNFLLALIFRYSRYPFLFSLCLHLFFSLHIFFSVLASLCIYFSYFISLKKLCQETLYFSKEALPRNSIRIFKSKLYNEMTVIYLLPTHNYCSNYYYVINKYYLPTSNMAQFLWS</sequence>
<feature type="transmembrane region" description="Helical" evidence="1">
    <location>
        <begin position="50"/>
        <end position="77"/>
    </location>
</feature>
<dbReference type="EMBL" id="HBUF01347231">
    <property type="protein sequence ID" value="CAG6710589.1"/>
    <property type="molecule type" value="Transcribed_RNA"/>
</dbReference>